<proteinExistence type="predicted"/>
<protein>
    <submittedName>
        <fullName evidence="1">Uncharacterized protein</fullName>
    </submittedName>
</protein>
<keyword evidence="2" id="KW-1185">Reference proteome</keyword>
<gene>
    <name evidence="1" type="ORF">HPB49_019073</name>
</gene>
<dbReference type="Proteomes" id="UP000821865">
    <property type="component" value="Chromosome 1"/>
</dbReference>
<accession>A0ACB8E261</accession>
<evidence type="ECO:0000313" key="2">
    <source>
        <dbReference type="Proteomes" id="UP000821865"/>
    </source>
</evidence>
<comment type="caution">
    <text evidence="1">The sequence shown here is derived from an EMBL/GenBank/DDBJ whole genome shotgun (WGS) entry which is preliminary data.</text>
</comment>
<reference evidence="1" key="1">
    <citation type="submission" date="2020-05" db="EMBL/GenBank/DDBJ databases">
        <title>Large-scale comparative analyses of tick genomes elucidate their genetic diversity and vector capacities.</title>
        <authorList>
            <person name="Jia N."/>
            <person name="Wang J."/>
            <person name="Shi W."/>
            <person name="Du L."/>
            <person name="Sun Y."/>
            <person name="Zhan W."/>
            <person name="Jiang J."/>
            <person name="Wang Q."/>
            <person name="Zhang B."/>
            <person name="Ji P."/>
            <person name="Sakyi L.B."/>
            <person name="Cui X."/>
            <person name="Yuan T."/>
            <person name="Jiang B."/>
            <person name="Yang W."/>
            <person name="Lam T.T.-Y."/>
            <person name="Chang Q."/>
            <person name="Ding S."/>
            <person name="Wang X."/>
            <person name="Zhu J."/>
            <person name="Ruan X."/>
            <person name="Zhao L."/>
            <person name="Wei J."/>
            <person name="Que T."/>
            <person name="Du C."/>
            <person name="Cheng J."/>
            <person name="Dai P."/>
            <person name="Han X."/>
            <person name="Huang E."/>
            <person name="Gao Y."/>
            <person name="Liu J."/>
            <person name="Shao H."/>
            <person name="Ye R."/>
            <person name="Li L."/>
            <person name="Wei W."/>
            <person name="Wang X."/>
            <person name="Wang C."/>
            <person name="Yang T."/>
            <person name="Huo Q."/>
            <person name="Li W."/>
            <person name="Guo W."/>
            <person name="Chen H."/>
            <person name="Zhou L."/>
            <person name="Ni X."/>
            <person name="Tian J."/>
            <person name="Zhou Y."/>
            <person name="Sheng Y."/>
            <person name="Liu T."/>
            <person name="Pan Y."/>
            <person name="Xia L."/>
            <person name="Li J."/>
            <person name="Zhao F."/>
            <person name="Cao W."/>
        </authorList>
    </citation>
    <scope>NUCLEOTIDE SEQUENCE</scope>
    <source>
        <strain evidence="1">Dsil-2018</strain>
    </source>
</reference>
<organism evidence="1 2">
    <name type="scientific">Dermacentor silvarum</name>
    <name type="common">Tick</name>
    <dbReference type="NCBI Taxonomy" id="543639"/>
    <lineage>
        <taxon>Eukaryota</taxon>
        <taxon>Metazoa</taxon>
        <taxon>Ecdysozoa</taxon>
        <taxon>Arthropoda</taxon>
        <taxon>Chelicerata</taxon>
        <taxon>Arachnida</taxon>
        <taxon>Acari</taxon>
        <taxon>Parasitiformes</taxon>
        <taxon>Ixodida</taxon>
        <taxon>Ixodoidea</taxon>
        <taxon>Ixodidae</taxon>
        <taxon>Rhipicephalinae</taxon>
        <taxon>Dermacentor</taxon>
    </lineage>
</organism>
<dbReference type="EMBL" id="CM023470">
    <property type="protein sequence ID" value="KAH7980767.1"/>
    <property type="molecule type" value="Genomic_DNA"/>
</dbReference>
<evidence type="ECO:0000313" key="1">
    <source>
        <dbReference type="EMBL" id="KAH7980767.1"/>
    </source>
</evidence>
<sequence length="302" mass="32828">MIADKLAGFDVVIVHVGTNNTVDSVSVCIDKYRQLAQGIIERNPMVHVAFSAILPWGQNQYCPWEAELSWLNDNYIKVNAALMQYCHECGFAFLGGLVDDWPSYLSRDGVRPSRFGNKVLKDYLYQVACSLSIHLESKPHPAVLQGDPGTFFMDQLNSAGQHPCISEAEFPPLGLHIFISSHAASGPCTAPAPVWIASTAPFQRNTNQPTRTLQGADFSLAGGVRICCKGSKAWWTWDSLPSPIFHGTCVPSRGNVEGRLDEPMIPGRGASTTCVRRIRRATQKHGSAPVVCSSVGEGEASA</sequence>
<name>A0ACB8E261_DERSI</name>